<organism evidence="2 3">
    <name type="scientific">Vulcaniibacterium tengchongense</name>
    <dbReference type="NCBI Taxonomy" id="1273429"/>
    <lineage>
        <taxon>Bacteria</taxon>
        <taxon>Pseudomonadati</taxon>
        <taxon>Pseudomonadota</taxon>
        <taxon>Gammaproteobacteria</taxon>
        <taxon>Lysobacterales</taxon>
        <taxon>Lysobacteraceae</taxon>
        <taxon>Vulcaniibacterium</taxon>
    </lineage>
</organism>
<proteinExistence type="predicted"/>
<accession>A0A3N4UYZ9</accession>
<dbReference type="RefSeq" id="WP_123771153.1">
    <property type="nucleotide sequence ID" value="NZ_RKQN01000004.1"/>
</dbReference>
<feature type="chain" id="PRO_5018178517" description="VCBS repeat protein" evidence="1">
    <location>
        <begin position="23"/>
        <end position="181"/>
    </location>
</feature>
<evidence type="ECO:0000313" key="2">
    <source>
        <dbReference type="EMBL" id="RPE75952.1"/>
    </source>
</evidence>
<protein>
    <recommendedName>
        <fullName evidence="4">VCBS repeat protein</fullName>
    </recommendedName>
</protein>
<keyword evidence="1" id="KW-0732">Signal</keyword>
<dbReference type="AlphaFoldDB" id="A0A3N4UYZ9"/>
<keyword evidence="3" id="KW-1185">Reference proteome</keyword>
<gene>
    <name evidence="2" type="ORF">EDC50_2853</name>
</gene>
<dbReference type="OrthoDB" id="5348860at2"/>
<sequence>MRVRAVGLCLLLLCAGCQPPRADDTPRAVVPPPPDPQVRAQAALAAFLEARQIAETPRYRDAFADLDRDGSDDLVLLLDDPNWCTRDGCTLLVFRGEGQAFRLVGETASARAPISLSGYAHGGWGDLLVTVGGDDAAGVVALEFDGARYPGDATVAAQLDPARLPPAKVLIGGAAAAVAAN</sequence>
<dbReference type="Proteomes" id="UP000269708">
    <property type="component" value="Unassembled WGS sequence"/>
</dbReference>
<evidence type="ECO:0000256" key="1">
    <source>
        <dbReference type="SAM" id="SignalP"/>
    </source>
</evidence>
<name>A0A3N4UYZ9_9GAMM</name>
<dbReference type="EMBL" id="RKQN01000004">
    <property type="protein sequence ID" value="RPE75952.1"/>
    <property type="molecule type" value="Genomic_DNA"/>
</dbReference>
<evidence type="ECO:0000313" key="3">
    <source>
        <dbReference type="Proteomes" id="UP000269708"/>
    </source>
</evidence>
<reference evidence="2 3" key="1">
    <citation type="submission" date="2018-11" db="EMBL/GenBank/DDBJ databases">
        <title>Genomic Encyclopedia of Type Strains, Phase IV (KMG-IV): sequencing the most valuable type-strain genomes for metagenomic binning, comparative biology and taxonomic classification.</title>
        <authorList>
            <person name="Goeker M."/>
        </authorList>
    </citation>
    <scope>NUCLEOTIDE SEQUENCE [LARGE SCALE GENOMIC DNA]</scope>
    <source>
        <strain evidence="2 3">DSM 25623</strain>
    </source>
</reference>
<feature type="signal peptide" evidence="1">
    <location>
        <begin position="1"/>
        <end position="22"/>
    </location>
</feature>
<comment type="caution">
    <text evidence="2">The sequence shown here is derived from an EMBL/GenBank/DDBJ whole genome shotgun (WGS) entry which is preliminary data.</text>
</comment>
<evidence type="ECO:0008006" key="4">
    <source>
        <dbReference type="Google" id="ProtNLM"/>
    </source>
</evidence>